<sequence>MGGRMMALYAGLLGLIYVAVGVLEIVGGLAVGWIPHDTFGGLVMLVVGSVYLCGVRELALGKEEGISFVLVGVMLSWVFGVLYLLMMGASLLDALVVGERALLDVRPEVILPLLTLPAIHHLRGLWRGWETRSP</sequence>
<organism evidence="2 3">
    <name type="scientific">Methermicoccus shengliensis</name>
    <dbReference type="NCBI Taxonomy" id="660064"/>
    <lineage>
        <taxon>Archaea</taxon>
        <taxon>Methanobacteriati</taxon>
        <taxon>Methanobacteriota</taxon>
        <taxon>Stenosarchaea group</taxon>
        <taxon>Methanomicrobia</taxon>
        <taxon>Methanosarcinales</taxon>
        <taxon>Methermicoccaceae</taxon>
        <taxon>Methermicoccus</taxon>
    </lineage>
</organism>
<dbReference type="AlphaFoldDB" id="A0A832RVU8"/>
<dbReference type="RefSeq" id="WP_042686281.1">
    <property type="nucleotide sequence ID" value="NZ_DUIH01000004.1"/>
</dbReference>
<feature type="transmembrane region" description="Helical" evidence="1">
    <location>
        <begin position="39"/>
        <end position="59"/>
    </location>
</feature>
<gene>
    <name evidence="2" type="ORF">HA299_01150</name>
</gene>
<feature type="transmembrane region" description="Helical" evidence="1">
    <location>
        <begin position="7"/>
        <end position="33"/>
    </location>
</feature>
<keyword evidence="1" id="KW-0812">Transmembrane</keyword>
<evidence type="ECO:0000313" key="3">
    <source>
        <dbReference type="Proteomes" id="UP000600363"/>
    </source>
</evidence>
<evidence type="ECO:0000313" key="2">
    <source>
        <dbReference type="EMBL" id="HIH69218.1"/>
    </source>
</evidence>
<accession>A0A832RVU8</accession>
<keyword evidence="1" id="KW-1133">Transmembrane helix</keyword>
<evidence type="ECO:0000256" key="1">
    <source>
        <dbReference type="SAM" id="Phobius"/>
    </source>
</evidence>
<reference evidence="2" key="1">
    <citation type="journal article" date="2020" name="bioRxiv">
        <title>A rank-normalized archaeal taxonomy based on genome phylogeny resolves widespread incomplete and uneven classifications.</title>
        <authorList>
            <person name="Rinke C."/>
            <person name="Chuvochina M."/>
            <person name="Mussig A.J."/>
            <person name="Chaumeil P.-A."/>
            <person name="Waite D.W."/>
            <person name="Whitman W.B."/>
            <person name="Parks D.H."/>
            <person name="Hugenholtz P."/>
        </authorList>
    </citation>
    <scope>NUCLEOTIDE SEQUENCE</scope>
    <source>
        <strain evidence="2">UBA12518</strain>
    </source>
</reference>
<dbReference type="Proteomes" id="UP000600363">
    <property type="component" value="Unassembled WGS sequence"/>
</dbReference>
<comment type="caution">
    <text evidence="2">The sequence shown here is derived from an EMBL/GenBank/DDBJ whole genome shotgun (WGS) entry which is preliminary data.</text>
</comment>
<feature type="transmembrane region" description="Helical" evidence="1">
    <location>
        <begin position="66"/>
        <end position="89"/>
    </location>
</feature>
<keyword evidence="1" id="KW-0472">Membrane</keyword>
<name>A0A832RVU8_9EURY</name>
<protein>
    <submittedName>
        <fullName evidence="2">Uncharacterized protein</fullName>
    </submittedName>
</protein>
<dbReference type="EMBL" id="DUIH01000004">
    <property type="protein sequence ID" value="HIH69218.1"/>
    <property type="molecule type" value="Genomic_DNA"/>
</dbReference>
<proteinExistence type="predicted"/>